<reference evidence="1 2" key="1">
    <citation type="submission" date="2013-10" db="EMBL/GenBank/DDBJ databases">
        <authorList>
            <consortium name="International Citrus Genome Consortium"/>
            <person name="Jenkins J."/>
            <person name="Schmutz J."/>
            <person name="Prochnik S."/>
            <person name="Rokhsar D."/>
            <person name="Gmitter F."/>
            <person name="Ollitrault P."/>
            <person name="Machado M."/>
            <person name="Talon M."/>
            <person name="Wincker P."/>
            <person name="Jaillon O."/>
            <person name="Morgante M."/>
        </authorList>
    </citation>
    <scope>NUCLEOTIDE SEQUENCE</scope>
    <source>
        <strain evidence="2">cv. Clemenules</strain>
    </source>
</reference>
<dbReference type="EMBL" id="KI537036">
    <property type="protein sequence ID" value="ESR34601.1"/>
    <property type="molecule type" value="Genomic_DNA"/>
</dbReference>
<sequence length="46" mass="5539">KKRCYIEKHKQILRPRCLSMEKQTPYGLFLESCTFEVSLQFDCQIV</sequence>
<evidence type="ECO:0000313" key="2">
    <source>
        <dbReference type="Proteomes" id="UP000030687"/>
    </source>
</evidence>
<protein>
    <submittedName>
        <fullName evidence="1">Uncharacterized protein</fullName>
    </submittedName>
</protein>
<name>V4SC99_CITCL</name>
<keyword evidence="2" id="KW-1185">Reference proteome</keyword>
<dbReference type="AlphaFoldDB" id="V4SC99"/>
<dbReference type="Proteomes" id="UP000030687">
    <property type="component" value="Unassembled WGS sequence"/>
</dbReference>
<dbReference type="Gramene" id="ESR34601">
    <property type="protein sequence ID" value="ESR34601"/>
    <property type="gene ID" value="CICLE_v100056822mg"/>
</dbReference>
<accession>V4SC99</accession>
<gene>
    <name evidence="1" type="ORF">CICLE_v100056822mg</name>
</gene>
<dbReference type="KEGG" id="cic:CICLE_v100056822m"/>
<evidence type="ECO:0000313" key="1">
    <source>
        <dbReference type="EMBL" id="ESR34601.1"/>
    </source>
</evidence>
<organism evidence="1 2">
    <name type="scientific">Citrus clementina</name>
    <name type="common">Clementine</name>
    <name type="synonym">Citrus deliciosa x Citrus sinensis</name>
    <dbReference type="NCBI Taxonomy" id="85681"/>
    <lineage>
        <taxon>Eukaryota</taxon>
        <taxon>Viridiplantae</taxon>
        <taxon>Streptophyta</taxon>
        <taxon>Embryophyta</taxon>
        <taxon>Tracheophyta</taxon>
        <taxon>Spermatophyta</taxon>
        <taxon>Magnoliopsida</taxon>
        <taxon>eudicotyledons</taxon>
        <taxon>Gunneridae</taxon>
        <taxon>Pentapetalae</taxon>
        <taxon>rosids</taxon>
        <taxon>malvids</taxon>
        <taxon>Sapindales</taxon>
        <taxon>Rutaceae</taxon>
        <taxon>Aurantioideae</taxon>
        <taxon>Citrus</taxon>
    </lineage>
</organism>
<proteinExistence type="predicted"/>
<dbReference type="InParanoid" id="V4SC99"/>
<feature type="non-terminal residue" evidence="1">
    <location>
        <position position="1"/>
    </location>
</feature>